<feature type="chain" id="PRO_5037459161" evidence="1">
    <location>
        <begin position="18"/>
        <end position="141"/>
    </location>
</feature>
<sequence length="141" mass="15462">MNLFKLLILIAPFALLSACGESGTPQERVESNLSKLVKACADKGGDYSGAAGLVVYTGSDRDRKYKDLASAKGEDRSVLNKTCYQLSKLMNGKNSYTLMKFEEEPESEGTWYIQTVQFDVNKTAQLAFLDIKGTMALGDID</sequence>
<dbReference type="EMBL" id="BMEO01000008">
    <property type="protein sequence ID" value="GGF97918.1"/>
    <property type="molecule type" value="Genomic_DNA"/>
</dbReference>
<dbReference type="RefSeq" id="WP_188365514.1">
    <property type="nucleotide sequence ID" value="NZ_BAABJF010000022.1"/>
</dbReference>
<evidence type="ECO:0000256" key="1">
    <source>
        <dbReference type="SAM" id="SignalP"/>
    </source>
</evidence>
<keyword evidence="1" id="KW-0732">Signal</keyword>
<organism evidence="2 3">
    <name type="scientific">Marinicella pacifica</name>
    <dbReference type="NCBI Taxonomy" id="1171543"/>
    <lineage>
        <taxon>Bacteria</taxon>
        <taxon>Pseudomonadati</taxon>
        <taxon>Pseudomonadota</taxon>
        <taxon>Gammaproteobacteria</taxon>
        <taxon>Lysobacterales</taxon>
        <taxon>Marinicellaceae</taxon>
        <taxon>Marinicella</taxon>
    </lineage>
</organism>
<accession>A0A917FPP7</accession>
<comment type="caution">
    <text evidence="2">The sequence shown here is derived from an EMBL/GenBank/DDBJ whole genome shotgun (WGS) entry which is preliminary data.</text>
</comment>
<keyword evidence="3" id="KW-1185">Reference proteome</keyword>
<reference evidence="2" key="2">
    <citation type="submission" date="2020-09" db="EMBL/GenBank/DDBJ databases">
        <authorList>
            <person name="Sun Q."/>
            <person name="Zhou Y."/>
        </authorList>
    </citation>
    <scope>NUCLEOTIDE SEQUENCE</scope>
    <source>
        <strain evidence="2">CGMCC 1.12181</strain>
    </source>
</reference>
<gene>
    <name evidence="2" type="ORF">GCM10011365_19120</name>
</gene>
<dbReference type="PROSITE" id="PS51257">
    <property type="entry name" value="PROKAR_LIPOPROTEIN"/>
    <property type="match status" value="1"/>
</dbReference>
<evidence type="ECO:0000313" key="3">
    <source>
        <dbReference type="Proteomes" id="UP000605253"/>
    </source>
</evidence>
<proteinExistence type="predicted"/>
<feature type="signal peptide" evidence="1">
    <location>
        <begin position="1"/>
        <end position="17"/>
    </location>
</feature>
<dbReference type="AlphaFoldDB" id="A0A917FPP7"/>
<evidence type="ECO:0000313" key="2">
    <source>
        <dbReference type="EMBL" id="GGF97918.1"/>
    </source>
</evidence>
<dbReference type="Proteomes" id="UP000605253">
    <property type="component" value="Unassembled WGS sequence"/>
</dbReference>
<protein>
    <submittedName>
        <fullName evidence="2">Uncharacterized protein</fullName>
    </submittedName>
</protein>
<reference evidence="2" key="1">
    <citation type="journal article" date="2014" name="Int. J. Syst. Evol. Microbiol.">
        <title>Complete genome sequence of Corynebacterium casei LMG S-19264T (=DSM 44701T), isolated from a smear-ripened cheese.</title>
        <authorList>
            <consortium name="US DOE Joint Genome Institute (JGI-PGF)"/>
            <person name="Walter F."/>
            <person name="Albersmeier A."/>
            <person name="Kalinowski J."/>
            <person name="Ruckert C."/>
        </authorList>
    </citation>
    <scope>NUCLEOTIDE SEQUENCE</scope>
    <source>
        <strain evidence="2">CGMCC 1.12181</strain>
    </source>
</reference>
<name>A0A917FPP7_9GAMM</name>